<feature type="signal peptide" evidence="1">
    <location>
        <begin position="1"/>
        <end position="22"/>
    </location>
</feature>
<organism evidence="2 3">
    <name type="scientific">Halocaridina rubra</name>
    <name type="common">Hawaiian red shrimp</name>
    <dbReference type="NCBI Taxonomy" id="373956"/>
    <lineage>
        <taxon>Eukaryota</taxon>
        <taxon>Metazoa</taxon>
        <taxon>Ecdysozoa</taxon>
        <taxon>Arthropoda</taxon>
        <taxon>Crustacea</taxon>
        <taxon>Multicrustacea</taxon>
        <taxon>Malacostraca</taxon>
        <taxon>Eumalacostraca</taxon>
        <taxon>Eucarida</taxon>
        <taxon>Decapoda</taxon>
        <taxon>Pleocyemata</taxon>
        <taxon>Caridea</taxon>
        <taxon>Atyoidea</taxon>
        <taxon>Atyidae</taxon>
        <taxon>Halocaridina</taxon>
    </lineage>
</organism>
<feature type="non-terminal residue" evidence="2">
    <location>
        <position position="284"/>
    </location>
</feature>
<evidence type="ECO:0000256" key="1">
    <source>
        <dbReference type="SAM" id="SignalP"/>
    </source>
</evidence>
<comment type="caution">
    <text evidence="2">The sequence shown here is derived from an EMBL/GenBank/DDBJ whole genome shotgun (WGS) entry which is preliminary data.</text>
</comment>
<reference evidence="2 3" key="1">
    <citation type="submission" date="2023-11" db="EMBL/GenBank/DDBJ databases">
        <title>Halocaridina rubra genome assembly.</title>
        <authorList>
            <person name="Smith C."/>
        </authorList>
    </citation>
    <scope>NUCLEOTIDE SEQUENCE [LARGE SCALE GENOMIC DNA]</scope>
    <source>
        <strain evidence="2">EP-1</strain>
        <tissue evidence="2">Whole</tissue>
    </source>
</reference>
<dbReference type="EMBL" id="JAXCGZ010005964">
    <property type="protein sequence ID" value="KAK7080368.1"/>
    <property type="molecule type" value="Genomic_DNA"/>
</dbReference>
<keyword evidence="3" id="KW-1185">Reference proteome</keyword>
<name>A0AAN8XHE7_HALRR</name>
<accession>A0AAN8XHE7</accession>
<feature type="chain" id="PRO_5042996852" evidence="1">
    <location>
        <begin position="23"/>
        <end position="284"/>
    </location>
</feature>
<dbReference type="Proteomes" id="UP001381693">
    <property type="component" value="Unassembled WGS sequence"/>
</dbReference>
<proteinExistence type="predicted"/>
<dbReference type="AlphaFoldDB" id="A0AAN8XHE7"/>
<evidence type="ECO:0000313" key="2">
    <source>
        <dbReference type="EMBL" id="KAK7080368.1"/>
    </source>
</evidence>
<sequence>MELKGFLISAVMSFLSIPFMRASPPRNFWVVEEPEYGESSSILSNIEGEHLDDMRQLQLETMANNPPVMTLSTPDVIYLSAFRPWNPSPVPVFSAGELDEEKKALGVRGHLDEKPDTSVPEISRFHRLGSSDPKNDFYVSGYKLSRRGVISKNETDSNQGRSFAINVPDTILSVRQTEDHNRGSIILDERASLNGLSLTAPGIEAADHMEAKTTLDYIDIDSSENEIDIGDYVNDTNGNIIGVEGNFSSRNPEVIRLKTPSPPAFLQMLSYVLTYASWLFFGIL</sequence>
<gene>
    <name evidence="2" type="ORF">SK128_005142</name>
</gene>
<protein>
    <submittedName>
        <fullName evidence="2">Uncharacterized protein</fullName>
    </submittedName>
</protein>
<evidence type="ECO:0000313" key="3">
    <source>
        <dbReference type="Proteomes" id="UP001381693"/>
    </source>
</evidence>
<keyword evidence="1" id="KW-0732">Signal</keyword>